<dbReference type="Proteomes" id="UP001492380">
    <property type="component" value="Unassembled WGS sequence"/>
</dbReference>
<sequence>MTLPASPGPEHDAFIAWAQDRGVRINGVAPARLPGRGLGVVATREVKEGDVLVSVPAKALLTIESKPVQDAGLPTGEDATVHGRLAAYLAMMHADEQVDWDVWRRVWPTQESFEESMPLCWDEREKECLSAPGRDHLAKQEAKLEADWKLLRDHLPHPKDRRLYAYYWMIVNTRTFYWDYPTNNHSSKPRAKKRKLAVDDCMALCPFMEYFNHADEGCTVVHTKTGFTITSHRSYSPGEEIHVSYGAHTNEFLLVEYGFVLDSNQWDDVRLDPVILPRLNAAQTTLLRDNGFLGDYALTRDECCHRTQVALRALLLPKGRVEGFLRGLESGEKEQGQVDELLNECVEEYLNIVGEMEEKARRLDDGDRKNVILKRWRQVREVLEASRKALEKET</sequence>
<dbReference type="Pfam" id="PF00856">
    <property type="entry name" value="SET"/>
    <property type="match status" value="1"/>
</dbReference>
<gene>
    <name evidence="2" type="ORF">HDK90DRAFT_322182</name>
</gene>
<dbReference type="PANTHER" id="PTHR13271:SF137">
    <property type="entry name" value="SET DOMAIN-CONTAINING PROTEIN"/>
    <property type="match status" value="1"/>
</dbReference>
<dbReference type="PANTHER" id="PTHR13271">
    <property type="entry name" value="UNCHARACTERIZED PUTATIVE METHYLTRANSFERASE"/>
    <property type="match status" value="1"/>
</dbReference>
<proteinExistence type="predicted"/>
<dbReference type="InterPro" id="IPR044429">
    <property type="entry name" value="SETD4_SET"/>
</dbReference>
<dbReference type="InterPro" id="IPR001214">
    <property type="entry name" value="SET_dom"/>
</dbReference>
<accession>A0ABR1YJG8</accession>
<evidence type="ECO:0000313" key="2">
    <source>
        <dbReference type="EMBL" id="KAK8230452.1"/>
    </source>
</evidence>
<evidence type="ECO:0000259" key="1">
    <source>
        <dbReference type="PROSITE" id="PS50280"/>
    </source>
</evidence>
<dbReference type="CDD" id="cd19177">
    <property type="entry name" value="SET_SETD4"/>
    <property type="match status" value="1"/>
</dbReference>
<keyword evidence="3" id="KW-1185">Reference proteome</keyword>
<dbReference type="EMBL" id="JBBWRZ010000008">
    <property type="protein sequence ID" value="KAK8230452.1"/>
    <property type="molecule type" value="Genomic_DNA"/>
</dbReference>
<evidence type="ECO:0000313" key="3">
    <source>
        <dbReference type="Proteomes" id="UP001492380"/>
    </source>
</evidence>
<dbReference type="InterPro" id="IPR050600">
    <property type="entry name" value="SETD3_SETD6_MTase"/>
</dbReference>
<dbReference type="PROSITE" id="PS50280">
    <property type="entry name" value="SET"/>
    <property type="match status" value="1"/>
</dbReference>
<dbReference type="SUPFAM" id="SSF82199">
    <property type="entry name" value="SET domain"/>
    <property type="match status" value="1"/>
</dbReference>
<organism evidence="2 3">
    <name type="scientific">Phyllosticta capitalensis</name>
    <dbReference type="NCBI Taxonomy" id="121624"/>
    <lineage>
        <taxon>Eukaryota</taxon>
        <taxon>Fungi</taxon>
        <taxon>Dikarya</taxon>
        <taxon>Ascomycota</taxon>
        <taxon>Pezizomycotina</taxon>
        <taxon>Dothideomycetes</taxon>
        <taxon>Dothideomycetes incertae sedis</taxon>
        <taxon>Botryosphaeriales</taxon>
        <taxon>Phyllostictaceae</taxon>
        <taxon>Phyllosticta</taxon>
    </lineage>
</organism>
<feature type="domain" description="SET" evidence="1">
    <location>
        <begin position="26"/>
        <end position="246"/>
    </location>
</feature>
<reference evidence="2 3" key="1">
    <citation type="submission" date="2024-04" db="EMBL/GenBank/DDBJ databases">
        <title>Phyllosticta paracitricarpa is synonymous to the EU quarantine fungus P. citricarpa based on phylogenomic analyses.</title>
        <authorList>
            <consortium name="Lawrence Berkeley National Laboratory"/>
            <person name="Van Ingen-Buijs V.A."/>
            <person name="Van Westerhoven A.C."/>
            <person name="Haridas S."/>
            <person name="Skiadas P."/>
            <person name="Martin F."/>
            <person name="Groenewald J.Z."/>
            <person name="Crous P.W."/>
            <person name="Seidl M.F."/>
        </authorList>
    </citation>
    <scope>NUCLEOTIDE SEQUENCE [LARGE SCALE GENOMIC DNA]</scope>
    <source>
        <strain evidence="2 3">CBS 123374</strain>
    </source>
</reference>
<comment type="caution">
    <text evidence="2">The sequence shown here is derived from an EMBL/GenBank/DDBJ whole genome shotgun (WGS) entry which is preliminary data.</text>
</comment>
<dbReference type="InterPro" id="IPR046341">
    <property type="entry name" value="SET_dom_sf"/>
</dbReference>
<dbReference type="Gene3D" id="3.90.1410.10">
    <property type="entry name" value="set domain protein methyltransferase, domain 1"/>
    <property type="match status" value="1"/>
</dbReference>
<name>A0ABR1YJG8_9PEZI</name>
<protein>
    <recommendedName>
        <fullName evidence="1">SET domain-containing protein</fullName>
    </recommendedName>
</protein>